<evidence type="ECO:0000313" key="3">
    <source>
        <dbReference type="Proteomes" id="UP000037035"/>
    </source>
</evidence>
<dbReference type="Pfam" id="PF10300">
    <property type="entry name" value="Iml2-TPR_39"/>
    <property type="match status" value="1"/>
</dbReference>
<feature type="transmembrane region" description="Helical" evidence="1">
    <location>
        <begin position="280"/>
        <end position="302"/>
    </location>
</feature>
<dbReference type="InterPro" id="IPR019412">
    <property type="entry name" value="IML2/TPR_39"/>
</dbReference>
<dbReference type="AlphaFoldDB" id="A0A0L6V042"/>
<dbReference type="GO" id="GO:0005634">
    <property type="term" value="C:nucleus"/>
    <property type="evidence" value="ECO:0007669"/>
    <property type="project" value="TreeGrafter"/>
</dbReference>
<dbReference type="PANTHER" id="PTHR31859:SF1">
    <property type="entry name" value="TETRATRICOPEPTIDE REPEAT PROTEIN 39C"/>
    <property type="match status" value="1"/>
</dbReference>
<protein>
    <submittedName>
        <fullName evidence="2">Uncharacterized protein</fullName>
    </submittedName>
</protein>
<organism evidence="2 3">
    <name type="scientific">Puccinia sorghi</name>
    <dbReference type="NCBI Taxonomy" id="27349"/>
    <lineage>
        <taxon>Eukaryota</taxon>
        <taxon>Fungi</taxon>
        <taxon>Dikarya</taxon>
        <taxon>Basidiomycota</taxon>
        <taxon>Pucciniomycotina</taxon>
        <taxon>Pucciniomycetes</taxon>
        <taxon>Pucciniales</taxon>
        <taxon>Pucciniaceae</taxon>
        <taxon>Puccinia</taxon>
    </lineage>
</organism>
<sequence length="845" mass="93280">MGAGVAIFSLKPELVSLKGHGLGSISTAVFGPCLTIGSFGSKDWKKMKESIIQVSKAFDLLFHDDLVGAKALLQQKPQSDQPYNHVALALIAFIEAVLCMEESLITKALEGLLKSEEAVKQAKGALSSAGSGDLKQEISQHWWTPGLEYDILLADLMIFQSILHFMAETISDGMKGIYKITKAYKIFSSSHQAVFSELLATNPISSLTSHADEEPGIEPFKEAIQTLYNKPKPHPSPLSTSSYFSGFSLGLYKRKKPGPGPSESSLAVPPTYTTWTDDPIASLVIGGAAFGYGIFGLILSFLPPKVKKLLSWVGFSGPNATDRAETILERNRCLRWLNFSHASCRWEMHGKLAGWALLAYRSTMLKAVGWLAAPDRSLQAYGALIDSMAHGSRPIDENKQGTLWIIHLSKLLVMQGQTEDAKRLISNRLHRAQHPQDPQNPIPPQFKHAVGLLSYEYALACVRLAHWSCAGEAFLSMKKENAWVRHSQSHVTYQFAALGCFLLVDDRTEELQKKIDELFCELPTLFSKKKSMGREMPPHEQLVTRKLTEYKAKHANLVQQGSVASDRVECYWDSILISPIEELALLMAIYDDSPKTSLVSGIRRLCCLSPRVEIDTITVPGLPSPEKFEVGGEDAGLVENNICRLKLHDSNPDKETAISLSTEEEFMRDLLLAVQLLNLGVFDQSRRFLNNILLSSSSSSTSQVSPQQEASAGNLDFNYISASICKALVELKELDGLLLDASSAYPAHTQQDHHGILAEKLAQRKAQGFHSSPSNQSSNRDKQPTLPALCFSKLRAADSVLNSILELPESYPMRGRTESKIQLMKDEINEKIAILNARFELTSAK</sequence>
<proteinExistence type="predicted"/>
<keyword evidence="1" id="KW-1133">Transmembrane helix</keyword>
<keyword evidence="1" id="KW-0472">Membrane</keyword>
<gene>
    <name evidence="2" type="ORF">VP01_3024g2</name>
</gene>
<dbReference type="Proteomes" id="UP000037035">
    <property type="component" value="Unassembled WGS sequence"/>
</dbReference>
<dbReference type="VEuPathDB" id="FungiDB:VP01_3024g2"/>
<dbReference type="OrthoDB" id="2154985at2759"/>
<dbReference type="EMBL" id="LAVV01007974">
    <property type="protein sequence ID" value="KNZ54163.1"/>
    <property type="molecule type" value="Genomic_DNA"/>
</dbReference>
<keyword evidence="3" id="KW-1185">Reference proteome</keyword>
<keyword evidence="1" id="KW-0812">Transmembrane</keyword>
<dbReference type="PANTHER" id="PTHR31859">
    <property type="entry name" value="TETRATRICOPEPTIDE REPEAT PROTEIN 39 FAMILY MEMBER"/>
    <property type="match status" value="1"/>
</dbReference>
<dbReference type="GO" id="GO:0005741">
    <property type="term" value="C:mitochondrial outer membrane"/>
    <property type="evidence" value="ECO:0007669"/>
    <property type="project" value="TreeGrafter"/>
</dbReference>
<dbReference type="GO" id="GO:0005829">
    <property type="term" value="C:cytosol"/>
    <property type="evidence" value="ECO:0007669"/>
    <property type="project" value="TreeGrafter"/>
</dbReference>
<comment type="caution">
    <text evidence="2">The sequence shown here is derived from an EMBL/GenBank/DDBJ whole genome shotgun (WGS) entry which is preliminary data.</text>
</comment>
<accession>A0A0L6V042</accession>
<evidence type="ECO:0000313" key="2">
    <source>
        <dbReference type="EMBL" id="KNZ54163.1"/>
    </source>
</evidence>
<name>A0A0L6V042_9BASI</name>
<reference evidence="2 3" key="1">
    <citation type="submission" date="2015-08" db="EMBL/GenBank/DDBJ databases">
        <title>Next Generation Sequencing and Analysis of the Genome of Puccinia sorghi L Schw, the Causal Agent of Maize Common Rust.</title>
        <authorList>
            <person name="Rochi L."/>
            <person name="Burguener G."/>
            <person name="Darino M."/>
            <person name="Turjanski A."/>
            <person name="Kreff E."/>
            <person name="Dieguez M.J."/>
            <person name="Sacco F."/>
        </authorList>
    </citation>
    <scope>NUCLEOTIDE SEQUENCE [LARGE SCALE GENOMIC DNA]</scope>
    <source>
        <strain evidence="2 3">RO10H11247</strain>
    </source>
</reference>
<evidence type="ECO:0000256" key="1">
    <source>
        <dbReference type="SAM" id="Phobius"/>
    </source>
</evidence>